<dbReference type="RefSeq" id="WP_147057716.1">
    <property type="nucleotide sequence ID" value="NZ_BJYL01000024.1"/>
</dbReference>
<dbReference type="AlphaFoldDB" id="A0A511Z860"/>
<gene>
    <name evidence="1" type="ORF">SLU01_19400</name>
</gene>
<dbReference type="InterPro" id="IPR052042">
    <property type="entry name" value="Tail_sheath_structural"/>
</dbReference>
<organism evidence="1 2">
    <name type="scientific">Sporosarcina luteola</name>
    <dbReference type="NCBI Taxonomy" id="582850"/>
    <lineage>
        <taxon>Bacteria</taxon>
        <taxon>Bacillati</taxon>
        <taxon>Bacillota</taxon>
        <taxon>Bacilli</taxon>
        <taxon>Bacillales</taxon>
        <taxon>Caryophanaceae</taxon>
        <taxon>Sporosarcina</taxon>
    </lineage>
</organism>
<reference evidence="1 2" key="1">
    <citation type="submission" date="2019-07" db="EMBL/GenBank/DDBJ databases">
        <title>Whole genome shotgun sequence of Sporosarcina luteola NBRC 105378.</title>
        <authorList>
            <person name="Hosoyama A."/>
            <person name="Uohara A."/>
            <person name="Ohji S."/>
            <person name="Ichikawa N."/>
        </authorList>
    </citation>
    <scope>NUCLEOTIDE SEQUENCE [LARGE SCALE GENOMIC DNA]</scope>
    <source>
        <strain evidence="1 2">NBRC 105378</strain>
    </source>
</reference>
<evidence type="ECO:0000313" key="1">
    <source>
        <dbReference type="EMBL" id="GEN83628.1"/>
    </source>
</evidence>
<name>A0A511Z860_9BACL</name>
<comment type="caution">
    <text evidence="1">The sequence shown here is derived from an EMBL/GenBank/DDBJ whole genome shotgun (WGS) entry which is preliminary data.</text>
</comment>
<dbReference type="Proteomes" id="UP000321901">
    <property type="component" value="Unassembled WGS sequence"/>
</dbReference>
<dbReference type="PANTHER" id="PTHR35861:SF2">
    <property type="entry name" value="FELS-2 PROPHAGE PROTEIN"/>
    <property type="match status" value="1"/>
</dbReference>
<dbReference type="OrthoDB" id="9767864at2"/>
<accession>A0A511Z860</accession>
<proteinExistence type="predicted"/>
<dbReference type="EMBL" id="BJYL01000024">
    <property type="protein sequence ID" value="GEN83628.1"/>
    <property type="molecule type" value="Genomic_DNA"/>
</dbReference>
<evidence type="ECO:0000313" key="2">
    <source>
        <dbReference type="Proteomes" id="UP000321901"/>
    </source>
</evidence>
<evidence type="ECO:0008006" key="3">
    <source>
        <dbReference type="Google" id="ProtNLM"/>
    </source>
</evidence>
<protein>
    <recommendedName>
        <fullName evidence="3">Tail protein</fullName>
    </recommendedName>
</protein>
<dbReference type="PANTHER" id="PTHR35861">
    <property type="match status" value="1"/>
</dbReference>
<keyword evidence="2" id="KW-1185">Reference proteome</keyword>
<sequence>MSYNHGINIQENATSIIPPIQSDAGVQVIVGTAPVNLTENPSAAVNKPVIIYNWKEAVEKMGYDDDWEKFTLCQSMDASFRVFNIAPIILINVLDPSRHFTEVPDASVSIVNSEALIKEKGILLKTITVKSASEDLVFGSDYLTGFDRDGYVAITMLRENLSTGSITVSYKKIDSSMVTENDIIGGYDISSGTYEGLEVINQVYPMLNIVPGLILAPGWSHKPVIGAVIDAKTRSINSSFNAHNVLDIDSSEVKSYQDAPSWKSENSYTSKDSTVCFPKAKIGDKTYWLSALTAALMAFTDAQNDDVPFVSPSNKRLPITGTVLADGTSLYLDQPQGNFLNGSGIVTAININGWRLWGNNTAAYPSTSDVKDRFIPIRRMFNWWGNTFIQTYFNKVDDPTNFRLIESIVDSENIRANGFKARGQIAGAVIEFRQEDNPVTDLLNGRIQFIQKVAFFTPAEYIVNVLEFDPTILTNALFGGE</sequence>